<dbReference type="AlphaFoldDB" id="A0A6A1VUN8"/>
<name>A0A6A1VUN8_9ROSI</name>
<gene>
    <name evidence="1" type="ORF">CJ030_MR4G007295</name>
</gene>
<accession>A0A6A1VUN8</accession>
<proteinExistence type="predicted"/>
<protein>
    <submittedName>
        <fullName evidence="1">Uncharacterized protein</fullName>
    </submittedName>
</protein>
<keyword evidence="2" id="KW-1185">Reference proteome</keyword>
<comment type="caution">
    <text evidence="1">The sequence shown here is derived from an EMBL/GenBank/DDBJ whole genome shotgun (WGS) entry which is preliminary data.</text>
</comment>
<evidence type="ECO:0000313" key="1">
    <source>
        <dbReference type="EMBL" id="KAB1215637.1"/>
    </source>
</evidence>
<sequence length="132" mass="14720">MANKPNAEDIFTFTGQIRYWSDPSSDRSSCSLSDIYYTSSSPTIEPRAHTTECPILRGELMLAMARGCVVDLPLYVFLTLWSEAKITSSAGLLYVLLLTQFLHSVGCMDNLDEEKKASICPICWTTVSHSEE</sequence>
<dbReference type="EMBL" id="RXIC02000022">
    <property type="protein sequence ID" value="KAB1215637.1"/>
    <property type="molecule type" value="Genomic_DNA"/>
</dbReference>
<reference evidence="1 2" key="1">
    <citation type="journal article" date="2019" name="Plant Biotechnol. J.">
        <title>The red bayberry genome and genetic basis of sex determination.</title>
        <authorList>
            <person name="Jia H.M."/>
            <person name="Jia H.J."/>
            <person name="Cai Q.L."/>
            <person name="Wang Y."/>
            <person name="Zhao H.B."/>
            <person name="Yang W.F."/>
            <person name="Wang G.Y."/>
            <person name="Li Y.H."/>
            <person name="Zhan D.L."/>
            <person name="Shen Y.T."/>
            <person name="Niu Q.F."/>
            <person name="Chang L."/>
            <person name="Qiu J."/>
            <person name="Zhao L."/>
            <person name="Xie H.B."/>
            <person name="Fu W.Y."/>
            <person name="Jin J."/>
            <person name="Li X.W."/>
            <person name="Jiao Y."/>
            <person name="Zhou C.C."/>
            <person name="Tu T."/>
            <person name="Chai C.Y."/>
            <person name="Gao J.L."/>
            <person name="Fan L.J."/>
            <person name="van de Weg E."/>
            <person name="Wang J.Y."/>
            <person name="Gao Z.S."/>
        </authorList>
    </citation>
    <scope>NUCLEOTIDE SEQUENCE [LARGE SCALE GENOMIC DNA]</scope>
    <source>
        <tissue evidence="1">Leaves</tissue>
    </source>
</reference>
<dbReference type="Proteomes" id="UP000516437">
    <property type="component" value="Chromosome 4"/>
</dbReference>
<evidence type="ECO:0000313" key="2">
    <source>
        <dbReference type="Proteomes" id="UP000516437"/>
    </source>
</evidence>
<organism evidence="1 2">
    <name type="scientific">Morella rubra</name>
    <name type="common">Chinese bayberry</name>
    <dbReference type="NCBI Taxonomy" id="262757"/>
    <lineage>
        <taxon>Eukaryota</taxon>
        <taxon>Viridiplantae</taxon>
        <taxon>Streptophyta</taxon>
        <taxon>Embryophyta</taxon>
        <taxon>Tracheophyta</taxon>
        <taxon>Spermatophyta</taxon>
        <taxon>Magnoliopsida</taxon>
        <taxon>eudicotyledons</taxon>
        <taxon>Gunneridae</taxon>
        <taxon>Pentapetalae</taxon>
        <taxon>rosids</taxon>
        <taxon>fabids</taxon>
        <taxon>Fagales</taxon>
        <taxon>Myricaceae</taxon>
        <taxon>Morella</taxon>
    </lineage>
</organism>